<dbReference type="SUPFAM" id="SSF48403">
    <property type="entry name" value="Ankyrin repeat"/>
    <property type="match status" value="1"/>
</dbReference>
<accession>A0A858PYK1</accession>
<dbReference type="AlphaFoldDB" id="A0A858PYK1"/>
<evidence type="ECO:0000256" key="1">
    <source>
        <dbReference type="SAM" id="MobiDB-lite"/>
    </source>
</evidence>
<evidence type="ECO:0000313" key="3">
    <source>
        <dbReference type="Proteomes" id="UP000500930"/>
    </source>
</evidence>
<gene>
    <name evidence="2" type="ORF">ANPL_02860</name>
</gene>
<dbReference type="KEGG" id="aplt:ANPL_02860"/>
<feature type="compositionally biased region" description="Polar residues" evidence="1">
    <location>
        <begin position="149"/>
        <end position="160"/>
    </location>
</feature>
<dbReference type="Gene3D" id="1.25.40.20">
    <property type="entry name" value="Ankyrin repeat-containing domain"/>
    <property type="match status" value="1"/>
</dbReference>
<dbReference type="EMBL" id="CP046391">
    <property type="protein sequence ID" value="QJC27640.1"/>
    <property type="molecule type" value="Genomic_DNA"/>
</dbReference>
<feature type="compositionally biased region" description="Basic and acidic residues" evidence="1">
    <location>
        <begin position="161"/>
        <end position="171"/>
    </location>
</feature>
<reference evidence="2 3" key="1">
    <citation type="journal article" date="2020" name="Pathogens">
        <title>First Whole Genome Sequence of Anaplasma platys, an Obligate Intracellular Rickettsial Pathogen of Dogs.</title>
        <authorList>
            <person name="Llanes A."/>
            <person name="Rajeev S."/>
        </authorList>
    </citation>
    <scope>NUCLEOTIDE SEQUENCE [LARGE SCALE GENOMIC DNA]</scope>
    <source>
        <strain evidence="2 3">S3</strain>
    </source>
</reference>
<keyword evidence="3" id="KW-1185">Reference proteome</keyword>
<evidence type="ECO:0000313" key="2">
    <source>
        <dbReference type="EMBL" id="QJC27640.1"/>
    </source>
</evidence>
<proteinExistence type="predicted"/>
<protein>
    <submittedName>
        <fullName evidence="2">Ankyrin repeat-containing protein</fullName>
    </submittedName>
</protein>
<sequence length="466" mass="51544">MRIVEYARTKGFLFPSKSDKHCQHSCSYGLEVAADNGHTEVVQQIIALHKSIIRNASQEVSNGSESPLASIEHVARVSPKDAAEMIAEYTASGGRIDRNSAEQILKGAASADIDRLFEVLEESNPAVRETLDIREHKSLQSLESVLRRYSQSSNEAAQTSDKNDYDKLDKDSPEFRDYGHLRAYTTAIKKFDTAEFKRSVLDHFKTSASFTKTAMEGGKGHTIFTAVASLGTPEQMDMLLNAYRKKAGILENKAVSNSSSLGSPLQCAIVANNLTMSKCLIEKVGTQEINKHSNERSENLLHTIASSFAPFASDLFSFFPRAGKNLSSISIVKALFHENVVGKTPLDMAIESGEERTSSLLSFVGNALDKENIERLIASTDLTEKAISLGSSSALKWVFDTAERYNFKVGKKNSLLVLGSRNYTYSLFDLACKNGNADIVRLLHWKVNEKQKWKCRHRTPSSLEGE</sequence>
<name>A0A858PYK1_9RICK</name>
<organism evidence="2 3">
    <name type="scientific">Anaplasma platys</name>
    <dbReference type="NCBI Taxonomy" id="949"/>
    <lineage>
        <taxon>Bacteria</taxon>
        <taxon>Pseudomonadati</taxon>
        <taxon>Pseudomonadota</taxon>
        <taxon>Alphaproteobacteria</taxon>
        <taxon>Rickettsiales</taxon>
        <taxon>Anaplasmataceae</taxon>
        <taxon>Anaplasma</taxon>
    </lineage>
</organism>
<dbReference type="Proteomes" id="UP000500930">
    <property type="component" value="Chromosome"/>
</dbReference>
<dbReference type="InterPro" id="IPR036770">
    <property type="entry name" value="Ankyrin_rpt-contain_sf"/>
</dbReference>
<feature type="region of interest" description="Disordered" evidence="1">
    <location>
        <begin position="149"/>
        <end position="171"/>
    </location>
</feature>